<dbReference type="PIRSF" id="PIRSF000495">
    <property type="entry name" value="Amidotransf_hisH"/>
    <property type="match status" value="1"/>
</dbReference>
<dbReference type="GO" id="GO:0004359">
    <property type="term" value="F:glutaminase activity"/>
    <property type="evidence" value="ECO:0007669"/>
    <property type="project" value="UniProtKB-EC"/>
</dbReference>
<evidence type="ECO:0000256" key="10">
    <source>
        <dbReference type="HAMAP-Rule" id="MF_00278"/>
    </source>
</evidence>
<name>A0A9D1SX38_9FIRM</name>
<dbReference type="CDD" id="cd01748">
    <property type="entry name" value="GATase1_IGP_Synthase"/>
    <property type="match status" value="1"/>
</dbReference>
<feature type="active site" evidence="10 11">
    <location>
        <position position="186"/>
    </location>
</feature>
<evidence type="ECO:0000256" key="11">
    <source>
        <dbReference type="PIRSR" id="PIRSR000495-1"/>
    </source>
</evidence>
<accession>A0A9D1SX38</accession>
<keyword evidence="6 10" id="KW-0368">Histidine biosynthesis</keyword>
<reference evidence="13" key="2">
    <citation type="journal article" date="2021" name="PeerJ">
        <title>Extensive microbial diversity within the chicken gut microbiome revealed by metagenomics and culture.</title>
        <authorList>
            <person name="Gilroy R."/>
            <person name="Ravi A."/>
            <person name="Getino M."/>
            <person name="Pursley I."/>
            <person name="Horton D.L."/>
            <person name="Alikhan N.F."/>
            <person name="Baker D."/>
            <person name="Gharbi K."/>
            <person name="Hall N."/>
            <person name="Watson M."/>
            <person name="Adriaenssens E.M."/>
            <person name="Foster-Nyarko E."/>
            <person name="Jarju S."/>
            <person name="Secka A."/>
            <person name="Antonio M."/>
            <person name="Oren A."/>
            <person name="Chaudhuri R.R."/>
            <person name="La Ragione R."/>
            <person name="Hildebrand F."/>
            <person name="Pallen M.J."/>
        </authorList>
    </citation>
    <scope>NUCLEOTIDE SEQUENCE</scope>
    <source>
        <strain evidence="13">23406</strain>
    </source>
</reference>
<feature type="domain" description="Glutamine amidotransferase" evidence="12">
    <location>
        <begin position="4"/>
        <end position="197"/>
    </location>
</feature>
<dbReference type="InterPro" id="IPR010139">
    <property type="entry name" value="Imidazole-glycPsynth_HisH"/>
</dbReference>
<evidence type="ECO:0000256" key="8">
    <source>
        <dbReference type="ARBA" id="ARBA00047838"/>
    </source>
</evidence>
<evidence type="ECO:0000313" key="14">
    <source>
        <dbReference type="Proteomes" id="UP000886891"/>
    </source>
</evidence>
<comment type="subunit">
    <text evidence="2 10">Heterodimer of HisH and HisF.</text>
</comment>
<dbReference type="SUPFAM" id="SSF52317">
    <property type="entry name" value="Class I glutamine amidotransferase-like"/>
    <property type="match status" value="1"/>
</dbReference>
<dbReference type="EC" id="4.3.2.10" evidence="10"/>
<keyword evidence="4 10" id="KW-0378">Hydrolase</keyword>
<keyword evidence="3 10" id="KW-0028">Amino-acid biosynthesis</keyword>
<evidence type="ECO:0000256" key="1">
    <source>
        <dbReference type="ARBA" id="ARBA00005091"/>
    </source>
</evidence>
<comment type="subcellular location">
    <subcellularLocation>
        <location evidence="10">Cytoplasm</location>
    </subcellularLocation>
</comment>
<dbReference type="EC" id="3.5.1.2" evidence="10"/>
<dbReference type="NCBIfam" id="TIGR01855">
    <property type="entry name" value="IMP_synth_hisH"/>
    <property type="match status" value="1"/>
</dbReference>
<dbReference type="AlphaFoldDB" id="A0A9D1SX38"/>
<evidence type="ECO:0000313" key="13">
    <source>
        <dbReference type="EMBL" id="HIU99919.1"/>
    </source>
</evidence>
<dbReference type="PROSITE" id="PS51273">
    <property type="entry name" value="GATASE_TYPE_1"/>
    <property type="match status" value="1"/>
</dbReference>
<dbReference type="Proteomes" id="UP000886891">
    <property type="component" value="Unassembled WGS sequence"/>
</dbReference>
<feature type="active site" evidence="10 11">
    <location>
        <position position="184"/>
    </location>
</feature>
<dbReference type="GO" id="GO:0005737">
    <property type="term" value="C:cytoplasm"/>
    <property type="evidence" value="ECO:0007669"/>
    <property type="project" value="UniProtKB-SubCell"/>
</dbReference>
<protein>
    <recommendedName>
        <fullName evidence="10">Imidazole glycerol phosphate synthase subunit HisH</fullName>
        <ecNumber evidence="10">4.3.2.10</ecNumber>
    </recommendedName>
    <alternativeName>
        <fullName evidence="10">IGP synthase glutaminase subunit</fullName>
        <ecNumber evidence="10">3.5.1.2</ecNumber>
    </alternativeName>
    <alternativeName>
        <fullName evidence="10">IGP synthase subunit HisH</fullName>
    </alternativeName>
    <alternativeName>
        <fullName evidence="10">ImGP synthase subunit HisH</fullName>
        <shortName evidence="10">IGPS subunit HisH</shortName>
    </alternativeName>
</protein>
<gene>
    <name evidence="10 13" type="primary">hisH</name>
    <name evidence="13" type="ORF">IAB14_02245</name>
</gene>
<organism evidence="13 14">
    <name type="scientific">Candidatus Stercoripulliclostridium merdipullorum</name>
    <dbReference type="NCBI Taxonomy" id="2840952"/>
    <lineage>
        <taxon>Bacteria</taxon>
        <taxon>Bacillati</taxon>
        <taxon>Bacillota</taxon>
        <taxon>Clostridia</taxon>
        <taxon>Eubacteriales</taxon>
        <taxon>Candidatus Stercoripulliclostridium</taxon>
    </lineage>
</organism>
<sequence>MIGVIDYGVGNLFSLTASLKHLGLKTVVTDDAGTLLACDKLILPGVGAFGDARRKLSEKGLDRLIVEEASRGKPLLGICLGMQMLFDSSSEYGFHKGLGLIGGRVEPIEPDLTKPLKIPHIGWNALHFVKDSPLFRYVDEGEFVYFVHSYYAKDCAPDTLCTAEYDIPLTAAVGRGNVFGTQFHPEKSGDTGLRILKGFADQEVR</sequence>
<comment type="pathway">
    <text evidence="1 10">Amino-acid biosynthesis; L-histidine biosynthesis; L-histidine from 5-phospho-alpha-D-ribose 1-diphosphate: step 5/9.</text>
</comment>
<evidence type="ECO:0000259" key="12">
    <source>
        <dbReference type="Pfam" id="PF00117"/>
    </source>
</evidence>
<dbReference type="Gene3D" id="3.40.50.880">
    <property type="match status" value="1"/>
</dbReference>
<evidence type="ECO:0000256" key="6">
    <source>
        <dbReference type="ARBA" id="ARBA00023102"/>
    </source>
</evidence>
<evidence type="ECO:0000256" key="5">
    <source>
        <dbReference type="ARBA" id="ARBA00022962"/>
    </source>
</evidence>
<reference evidence="13" key="1">
    <citation type="submission" date="2020-10" db="EMBL/GenBank/DDBJ databases">
        <authorList>
            <person name="Gilroy R."/>
        </authorList>
    </citation>
    <scope>NUCLEOTIDE SEQUENCE</scope>
    <source>
        <strain evidence="13">23406</strain>
    </source>
</reference>
<proteinExistence type="inferred from homology"/>
<comment type="function">
    <text evidence="10">IGPS catalyzes the conversion of PRFAR and glutamine to IGP, AICAR and glutamate. The HisH subunit catalyzes the hydrolysis of glutamine to glutamate and ammonia as part of the synthesis of IGP and AICAR. The resulting ammonia molecule is channeled to the active site of HisF.</text>
</comment>
<dbReference type="InterPro" id="IPR017926">
    <property type="entry name" value="GATASE"/>
</dbReference>
<dbReference type="EMBL" id="DVOH01000016">
    <property type="protein sequence ID" value="HIU99919.1"/>
    <property type="molecule type" value="Genomic_DNA"/>
</dbReference>
<dbReference type="PANTHER" id="PTHR42701:SF1">
    <property type="entry name" value="IMIDAZOLE GLYCEROL PHOSPHATE SYNTHASE SUBUNIT HISH"/>
    <property type="match status" value="1"/>
</dbReference>
<keyword evidence="7 10" id="KW-0456">Lyase</keyword>
<dbReference type="Pfam" id="PF00117">
    <property type="entry name" value="GATase"/>
    <property type="match status" value="1"/>
</dbReference>
<dbReference type="PANTHER" id="PTHR42701">
    <property type="entry name" value="IMIDAZOLE GLYCEROL PHOSPHATE SYNTHASE SUBUNIT HISH"/>
    <property type="match status" value="1"/>
</dbReference>
<feature type="active site" description="Nucleophile" evidence="10 11">
    <location>
        <position position="79"/>
    </location>
</feature>
<comment type="caution">
    <text evidence="13">The sequence shown here is derived from an EMBL/GenBank/DDBJ whole genome shotgun (WGS) entry which is preliminary data.</text>
</comment>
<comment type="catalytic activity">
    <reaction evidence="9 10">
        <text>L-glutamine + H2O = L-glutamate + NH4(+)</text>
        <dbReference type="Rhea" id="RHEA:15889"/>
        <dbReference type="ChEBI" id="CHEBI:15377"/>
        <dbReference type="ChEBI" id="CHEBI:28938"/>
        <dbReference type="ChEBI" id="CHEBI:29985"/>
        <dbReference type="ChEBI" id="CHEBI:58359"/>
        <dbReference type="EC" id="3.5.1.2"/>
    </reaction>
</comment>
<dbReference type="GO" id="GO:0000105">
    <property type="term" value="P:L-histidine biosynthetic process"/>
    <property type="evidence" value="ECO:0007669"/>
    <property type="project" value="UniProtKB-UniRule"/>
</dbReference>
<comment type="catalytic activity">
    <reaction evidence="8 10">
        <text>5-[(5-phospho-1-deoxy-D-ribulos-1-ylimino)methylamino]-1-(5-phospho-beta-D-ribosyl)imidazole-4-carboxamide + L-glutamine = D-erythro-1-(imidazol-4-yl)glycerol 3-phosphate + 5-amino-1-(5-phospho-beta-D-ribosyl)imidazole-4-carboxamide + L-glutamate + H(+)</text>
        <dbReference type="Rhea" id="RHEA:24793"/>
        <dbReference type="ChEBI" id="CHEBI:15378"/>
        <dbReference type="ChEBI" id="CHEBI:29985"/>
        <dbReference type="ChEBI" id="CHEBI:58278"/>
        <dbReference type="ChEBI" id="CHEBI:58359"/>
        <dbReference type="ChEBI" id="CHEBI:58475"/>
        <dbReference type="ChEBI" id="CHEBI:58525"/>
        <dbReference type="EC" id="4.3.2.10"/>
    </reaction>
</comment>
<evidence type="ECO:0000256" key="3">
    <source>
        <dbReference type="ARBA" id="ARBA00022605"/>
    </source>
</evidence>
<evidence type="ECO:0000256" key="9">
    <source>
        <dbReference type="ARBA" id="ARBA00049534"/>
    </source>
</evidence>
<dbReference type="HAMAP" id="MF_00278">
    <property type="entry name" value="HisH"/>
    <property type="match status" value="1"/>
</dbReference>
<evidence type="ECO:0000256" key="7">
    <source>
        <dbReference type="ARBA" id="ARBA00023239"/>
    </source>
</evidence>
<keyword evidence="5 10" id="KW-0315">Glutamine amidotransferase</keyword>
<keyword evidence="10" id="KW-0963">Cytoplasm</keyword>
<dbReference type="GO" id="GO:0000107">
    <property type="term" value="F:imidazoleglycerol-phosphate synthase activity"/>
    <property type="evidence" value="ECO:0007669"/>
    <property type="project" value="UniProtKB-UniRule"/>
</dbReference>
<evidence type="ECO:0000256" key="4">
    <source>
        <dbReference type="ARBA" id="ARBA00022801"/>
    </source>
</evidence>
<dbReference type="InterPro" id="IPR029062">
    <property type="entry name" value="Class_I_gatase-like"/>
</dbReference>
<dbReference type="GO" id="GO:0016829">
    <property type="term" value="F:lyase activity"/>
    <property type="evidence" value="ECO:0007669"/>
    <property type="project" value="UniProtKB-KW"/>
</dbReference>
<evidence type="ECO:0000256" key="2">
    <source>
        <dbReference type="ARBA" id="ARBA00011152"/>
    </source>
</evidence>